<sequence>MVPRKQPTARQERLGRELRKLREAAGLSAREAAKLLGVVSVTVSQIESGVAGVSEARVRRLAAQYACADADLIDALAEMARDRTRGWWEDYRDVLPPGFLDLAELEHHARSMGVIATAHVPGLLQTEDYARAVFRYAVPELPTSELEPRVEHRMRRRVVIEDKGAVGYEAVVHEAVLRTRVGSRAQAKNQLRDILAQSDRPNVTVRVIPFDVDGFGGANTSMLYVNGPVPQLDTAKRDAPHGGSFIDACSQLARFRTLFRKVESVSLDPQRSRDFIHRLAKEL</sequence>
<dbReference type="InterPro" id="IPR010982">
    <property type="entry name" value="Lambda_DNA-bd_dom_sf"/>
</dbReference>
<evidence type="ECO:0000259" key="1">
    <source>
        <dbReference type="PROSITE" id="PS50943"/>
    </source>
</evidence>
<dbReference type="InterPro" id="IPR043917">
    <property type="entry name" value="DUF5753"/>
</dbReference>
<accession>A0ABZ1VBA8</accession>
<organism evidence="2 3">
    <name type="scientific">Streptomyces griseoaurantiacus</name>
    <dbReference type="NCBI Taxonomy" id="68213"/>
    <lineage>
        <taxon>Bacteria</taxon>
        <taxon>Bacillati</taxon>
        <taxon>Actinomycetota</taxon>
        <taxon>Actinomycetes</taxon>
        <taxon>Kitasatosporales</taxon>
        <taxon>Streptomycetaceae</taxon>
        <taxon>Streptomyces</taxon>
        <taxon>Streptomyces aurantiacus group</taxon>
    </lineage>
</organism>
<evidence type="ECO:0000313" key="3">
    <source>
        <dbReference type="Proteomes" id="UP001432161"/>
    </source>
</evidence>
<reference evidence="2" key="1">
    <citation type="submission" date="2022-10" db="EMBL/GenBank/DDBJ databases">
        <title>The complete genomes of actinobacterial strains from the NBC collection.</title>
        <authorList>
            <person name="Joergensen T.S."/>
            <person name="Alvarez Arevalo M."/>
            <person name="Sterndorff E.B."/>
            <person name="Faurdal D."/>
            <person name="Vuksanovic O."/>
            <person name="Mourched A.-S."/>
            <person name="Charusanti P."/>
            <person name="Shaw S."/>
            <person name="Blin K."/>
            <person name="Weber T."/>
        </authorList>
    </citation>
    <scope>NUCLEOTIDE SEQUENCE</scope>
    <source>
        <strain evidence="2">NBC_00489</strain>
    </source>
</reference>
<dbReference type="Gene3D" id="1.10.260.40">
    <property type="entry name" value="lambda repressor-like DNA-binding domains"/>
    <property type="match status" value="1"/>
</dbReference>
<name>A0ABZ1VBA8_9ACTN</name>
<keyword evidence="3" id="KW-1185">Reference proteome</keyword>
<evidence type="ECO:0000313" key="2">
    <source>
        <dbReference type="EMBL" id="WUR41844.1"/>
    </source>
</evidence>
<dbReference type="Pfam" id="PF19054">
    <property type="entry name" value="DUF5753"/>
    <property type="match status" value="1"/>
</dbReference>
<dbReference type="CDD" id="cd00093">
    <property type="entry name" value="HTH_XRE"/>
    <property type="match status" value="1"/>
</dbReference>
<gene>
    <name evidence="2" type="ORF">OHN36_15665</name>
</gene>
<proteinExistence type="predicted"/>
<protein>
    <submittedName>
        <fullName evidence="2">Helix-turn-helix transcriptional regulator</fullName>
    </submittedName>
</protein>
<dbReference type="InterPro" id="IPR001387">
    <property type="entry name" value="Cro/C1-type_HTH"/>
</dbReference>
<dbReference type="SUPFAM" id="SSF47413">
    <property type="entry name" value="lambda repressor-like DNA-binding domains"/>
    <property type="match status" value="1"/>
</dbReference>
<feature type="domain" description="HTH cro/C1-type" evidence="1">
    <location>
        <begin position="18"/>
        <end position="72"/>
    </location>
</feature>
<dbReference type="Proteomes" id="UP001432161">
    <property type="component" value="Chromosome"/>
</dbReference>
<dbReference type="PROSITE" id="PS50943">
    <property type="entry name" value="HTH_CROC1"/>
    <property type="match status" value="1"/>
</dbReference>
<dbReference type="Pfam" id="PF13560">
    <property type="entry name" value="HTH_31"/>
    <property type="match status" value="1"/>
</dbReference>
<dbReference type="SMART" id="SM00530">
    <property type="entry name" value="HTH_XRE"/>
    <property type="match status" value="1"/>
</dbReference>
<dbReference type="EMBL" id="CP108330">
    <property type="protein sequence ID" value="WUR41844.1"/>
    <property type="molecule type" value="Genomic_DNA"/>
</dbReference>